<feature type="transmembrane region" description="Helical" evidence="5">
    <location>
        <begin position="191"/>
        <end position="211"/>
    </location>
</feature>
<dbReference type="Gene3D" id="1.10.287.950">
    <property type="entry name" value="Methyl-accepting chemotaxis protein"/>
    <property type="match status" value="1"/>
</dbReference>
<dbReference type="AlphaFoldDB" id="A0A1C0A9D1"/>
<dbReference type="GO" id="GO:0004888">
    <property type="term" value="F:transmembrane signaling receptor activity"/>
    <property type="evidence" value="ECO:0007669"/>
    <property type="project" value="InterPro"/>
</dbReference>
<evidence type="ECO:0000256" key="3">
    <source>
        <dbReference type="PROSITE-ProRule" id="PRU00284"/>
    </source>
</evidence>
<dbReference type="Pfam" id="PF13682">
    <property type="entry name" value="CZB"/>
    <property type="match status" value="1"/>
</dbReference>
<dbReference type="GO" id="GO:0006935">
    <property type="term" value="P:chemotaxis"/>
    <property type="evidence" value="ECO:0007669"/>
    <property type="project" value="InterPro"/>
</dbReference>
<evidence type="ECO:0000259" key="6">
    <source>
        <dbReference type="PROSITE" id="PS50111"/>
    </source>
</evidence>
<dbReference type="RefSeq" id="WP_068716254.1">
    <property type="nucleotide sequence ID" value="NZ_LWDV01000008.1"/>
</dbReference>
<evidence type="ECO:0000256" key="1">
    <source>
        <dbReference type="ARBA" id="ARBA00023224"/>
    </source>
</evidence>
<dbReference type="Proteomes" id="UP000093514">
    <property type="component" value="Unassembled WGS sequence"/>
</dbReference>
<dbReference type="GO" id="GO:0007165">
    <property type="term" value="P:signal transduction"/>
    <property type="evidence" value="ECO:0007669"/>
    <property type="project" value="UniProtKB-KW"/>
</dbReference>
<dbReference type="CDD" id="cd06225">
    <property type="entry name" value="HAMP"/>
    <property type="match status" value="1"/>
</dbReference>
<keyword evidence="5" id="KW-0812">Transmembrane</keyword>
<name>A0A1C0A9D1_9FIRM</name>
<keyword evidence="5" id="KW-1133">Transmembrane helix</keyword>
<gene>
    <name evidence="8" type="ORF">U472_05300</name>
</gene>
<evidence type="ECO:0000256" key="5">
    <source>
        <dbReference type="SAM" id="Phobius"/>
    </source>
</evidence>
<dbReference type="Gene3D" id="6.10.340.10">
    <property type="match status" value="1"/>
</dbReference>
<comment type="similarity">
    <text evidence="2">Belongs to the methyl-accepting chemotaxis (MCP) protein family.</text>
</comment>
<dbReference type="Gene3D" id="1.20.120.30">
    <property type="entry name" value="Aspartate receptor, ligand-binding domain"/>
    <property type="match status" value="1"/>
</dbReference>
<dbReference type="SMART" id="SM00304">
    <property type="entry name" value="HAMP"/>
    <property type="match status" value="1"/>
</dbReference>
<dbReference type="Pfam" id="PF00672">
    <property type="entry name" value="HAMP"/>
    <property type="match status" value="1"/>
</dbReference>
<keyword evidence="4" id="KW-0175">Coiled coil</keyword>
<keyword evidence="1 3" id="KW-0807">Transducer</keyword>
<organism evidence="8 9">
    <name type="scientific">Orenia metallireducens</name>
    <dbReference type="NCBI Taxonomy" id="1413210"/>
    <lineage>
        <taxon>Bacteria</taxon>
        <taxon>Bacillati</taxon>
        <taxon>Bacillota</taxon>
        <taxon>Clostridia</taxon>
        <taxon>Halanaerobiales</taxon>
        <taxon>Halobacteroidaceae</taxon>
        <taxon>Orenia</taxon>
    </lineage>
</organism>
<feature type="domain" description="Methyl-accepting transducer" evidence="6">
    <location>
        <begin position="264"/>
        <end position="514"/>
    </location>
</feature>
<dbReference type="PROSITE" id="PS50885">
    <property type="entry name" value="HAMP"/>
    <property type="match status" value="1"/>
</dbReference>
<keyword evidence="5" id="KW-0472">Membrane</keyword>
<dbReference type="SUPFAM" id="SSF58104">
    <property type="entry name" value="Methyl-accepting chemotaxis protein (MCP) signaling domain"/>
    <property type="match status" value="1"/>
</dbReference>
<evidence type="ECO:0008006" key="10">
    <source>
        <dbReference type="Google" id="ProtNLM"/>
    </source>
</evidence>
<comment type="caution">
    <text evidence="8">The sequence shown here is derived from an EMBL/GenBank/DDBJ whole genome shotgun (WGS) entry which is preliminary data.</text>
</comment>
<dbReference type="InterPro" id="IPR004090">
    <property type="entry name" value="Chemotax_Me-accpt_rcpt"/>
</dbReference>
<dbReference type="InterPro" id="IPR004089">
    <property type="entry name" value="MCPsignal_dom"/>
</dbReference>
<proteinExistence type="inferred from homology"/>
<keyword evidence="9" id="KW-1185">Reference proteome</keyword>
<dbReference type="SMART" id="SM00283">
    <property type="entry name" value="MA"/>
    <property type="match status" value="1"/>
</dbReference>
<dbReference type="InterPro" id="IPR003660">
    <property type="entry name" value="HAMP_dom"/>
</dbReference>
<evidence type="ECO:0000256" key="2">
    <source>
        <dbReference type="ARBA" id="ARBA00029447"/>
    </source>
</evidence>
<dbReference type="InterPro" id="IPR025991">
    <property type="entry name" value="Chemoreceptor_zinc-bind_dom"/>
</dbReference>
<dbReference type="EMBL" id="LWDV01000008">
    <property type="protein sequence ID" value="OCL26904.1"/>
    <property type="molecule type" value="Genomic_DNA"/>
</dbReference>
<evidence type="ECO:0000259" key="7">
    <source>
        <dbReference type="PROSITE" id="PS50885"/>
    </source>
</evidence>
<dbReference type="CDD" id="cd11386">
    <property type="entry name" value="MCP_signal"/>
    <property type="match status" value="1"/>
</dbReference>
<dbReference type="GO" id="GO:0016020">
    <property type="term" value="C:membrane"/>
    <property type="evidence" value="ECO:0007669"/>
    <property type="project" value="InterPro"/>
</dbReference>
<dbReference type="PANTHER" id="PTHR32089">
    <property type="entry name" value="METHYL-ACCEPTING CHEMOTAXIS PROTEIN MCPB"/>
    <property type="match status" value="1"/>
</dbReference>
<accession>A0A1C0A9D1</accession>
<dbReference type="PANTHER" id="PTHR32089:SF112">
    <property type="entry name" value="LYSOZYME-LIKE PROTEIN-RELATED"/>
    <property type="match status" value="1"/>
</dbReference>
<feature type="domain" description="HAMP" evidence="7">
    <location>
        <begin position="213"/>
        <end position="266"/>
    </location>
</feature>
<reference evidence="8 9" key="2">
    <citation type="submission" date="2016-08" db="EMBL/GenBank/DDBJ databases">
        <title>Orenia metallireducens sp. nov. strain Z6, a Novel Metal-reducing Firmicute from the Deep Subsurface.</title>
        <authorList>
            <person name="Maxim B.I."/>
            <person name="Kenneth K."/>
            <person name="Flynn T.M."/>
            <person name="Oloughlin E.J."/>
            <person name="Locke R.A."/>
            <person name="Weber J.R."/>
            <person name="Egan S.M."/>
            <person name="Mackie R.I."/>
            <person name="Cann I.K."/>
        </authorList>
    </citation>
    <scope>NUCLEOTIDE SEQUENCE [LARGE SCALE GENOMIC DNA]</scope>
    <source>
        <strain evidence="8 9">Z6</strain>
    </source>
</reference>
<evidence type="ECO:0000313" key="9">
    <source>
        <dbReference type="Proteomes" id="UP000093514"/>
    </source>
</evidence>
<feature type="transmembrane region" description="Helical" evidence="5">
    <location>
        <begin position="9"/>
        <end position="30"/>
    </location>
</feature>
<dbReference type="OrthoDB" id="5392220at2"/>
<evidence type="ECO:0000313" key="8">
    <source>
        <dbReference type="EMBL" id="OCL26904.1"/>
    </source>
</evidence>
<reference evidence="9" key="1">
    <citation type="submission" date="2016-07" db="EMBL/GenBank/DDBJ databases">
        <authorList>
            <person name="Florea S."/>
            <person name="Webb J.S."/>
            <person name="Jaromczyk J."/>
            <person name="Schardl C.L."/>
        </authorList>
    </citation>
    <scope>NUCLEOTIDE SEQUENCE [LARGE SCALE GENOMIC DNA]</scope>
    <source>
        <strain evidence="9">Z6</strain>
    </source>
</reference>
<dbReference type="PRINTS" id="PR00260">
    <property type="entry name" value="CHEMTRNSDUCR"/>
</dbReference>
<protein>
    <recommendedName>
        <fullName evidence="10">Methyl-accepting chemotaxis protein</fullName>
    </recommendedName>
</protein>
<dbReference type="Pfam" id="PF00015">
    <property type="entry name" value="MCPsignal"/>
    <property type="match status" value="1"/>
</dbReference>
<evidence type="ECO:0000256" key="4">
    <source>
        <dbReference type="SAM" id="Coils"/>
    </source>
</evidence>
<sequence length="529" mass="59379">MKLRIRNKLLISFGIVIALMVIMGSIYFYLSQEIREITSENDKLAEGLIFIKEKEIDHLEWVADLKDVFIFGKEFEGELDHTECSFGKWYYSLIESDDYQKLPQEIKEVLAKIEEDHSNLHHSASKIKNQYDTLSTVTSDVNKVAIDIYKNETSKYLTQLQDLFKEYQDFLHKETTKNMILVQQKKKSIDLTIMILIISAIVIATVLALFTSKNITAPLAKAVEFADKIAHNNLNLEELDIESKDELGELANSLNNMYNNLKDMIKELLEIVSSLSSYSEELHALAEESDATIESNNQLIERMSASIQEIAANTQEVTSFAENSSIKTELGSKDIEETISSLQEINQEVEGTVKTISELDNNSKEIEQIVELITNIAKQTNLLALNAAIEAARAGENGQGFAVVADEIRELAEETSQATENIAELVKETQTKSTVGLEAIKRVESKVEKGEAVAKKAGKVFKELQESSEETVVHLEQTAASTQSLAENSDDIMNVSQEIRNMSEEVTTSSQDLALMAQKLQNLTEKFRV</sequence>
<feature type="coiled-coil region" evidence="4">
    <location>
        <begin position="244"/>
        <end position="271"/>
    </location>
</feature>
<dbReference type="PROSITE" id="PS50111">
    <property type="entry name" value="CHEMOTAXIS_TRANSDUC_2"/>
    <property type="match status" value="1"/>
</dbReference>